<sequence>MGNNRIFKIILAVACFAAAILNAYRVWKGEHDTMDIVLGVLFLLAGIMYVYRLRKEV</sequence>
<evidence type="ECO:0000313" key="3">
    <source>
        <dbReference type="Proteomes" id="UP000478546"/>
    </source>
</evidence>
<gene>
    <name evidence="2" type="ORF">GWO68_01570</name>
</gene>
<dbReference type="Proteomes" id="UP000478546">
    <property type="component" value="Unassembled WGS sequence"/>
</dbReference>
<organism evidence="2 3">
    <name type="scientific">Pontibacter fetidus</name>
    <dbReference type="NCBI Taxonomy" id="2700082"/>
    <lineage>
        <taxon>Bacteria</taxon>
        <taxon>Pseudomonadati</taxon>
        <taxon>Bacteroidota</taxon>
        <taxon>Cytophagia</taxon>
        <taxon>Cytophagales</taxon>
        <taxon>Hymenobacteraceae</taxon>
        <taxon>Pontibacter</taxon>
    </lineage>
</organism>
<dbReference type="AlphaFoldDB" id="A0A6B2GX92"/>
<proteinExistence type="predicted"/>
<dbReference type="EMBL" id="JAAEAA010000002">
    <property type="protein sequence ID" value="NDK54593.1"/>
    <property type="molecule type" value="Genomic_DNA"/>
</dbReference>
<keyword evidence="1" id="KW-1133">Transmembrane helix</keyword>
<accession>A0A6B2GX92</accession>
<keyword evidence="1" id="KW-0472">Membrane</keyword>
<evidence type="ECO:0000313" key="2">
    <source>
        <dbReference type="EMBL" id="NDK54593.1"/>
    </source>
</evidence>
<feature type="transmembrane region" description="Helical" evidence="1">
    <location>
        <begin position="33"/>
        <end position="51"/>
    </location>
</feature>
<keyword evidence="3" id="KW-1185">Reference proteome</keyword>
<protein>
    <submittedName>
        <fullName evidence="2">Uncharacterized protein</fullName>
    </submittedName>
</protein>
<dbReference type="RefSeq" id="WP_162344652.1">
    <property type="nucleotide sequence ID" value="NZ_JAAEAA010000002.1"/>
</dbReference>
<evidence type="ECO:0000256" key="1">
    <source>
        <dbReference type="SAM" id="Phobius"/>
    </source>
</evidence>
<keyword evidence="1" id="KW-0812">Transmembrane</keyword>
<name>A0A6B2GX92_9BACT</name>
<reference evidence="2 3" key="1">
    <citation type="submission" date="2020-01" db="EMBL/GenBank/DDBJ databases">
        <authorList>
            <person name="Kim M.K."/>
        </authorList>
    </citation>
    <scope>NUCLEOTIDE SEQUENCE [LARGE SCALE GENOMIC DNA]</scope>
    <source>
        <strain evidence="2 3">BT213</strain>
    </source>
</reference>
<comment type="caution">
    <text evidence="2">The sequence shown here is derived from an EMBL/GenBank/DDBJ whole genome shotgun (WGS) entry which is preliminary data.</text>
</comment>